<keyword evidence="1" id="KW-0560">Oxidoreductase</keyword>
<organism evidence="3 4">
    <name type="scientific">Oceanisphaera marina</name>
    <dbReference type="NCBI Taxonomy" id="2017550"/>
    <lineage>
        <taxon>Bacteria</taxon>
        <taxon>Pseudomonadati</taxon>
        <taxon>Pseudomonadota</taxon>
        <taxon>Gammaproteobacteria</taxon>
        <taxon>Aeromonadales</taxon>
        <taxon>Aeromonadaceae</taxon>
        <taxon>Oceanisphaera</taxon>
    </lineage>
</organism>
<feature type="domain" description="NADP-dependent oxidoreductase" evidence="2">
    <location>
        <begin position="16"/>
        <end position="340"/>
    </location>
</feature>
<comment type="caution">
    <text evidence="3">The sequence shown here is derived from an EMBL/GenBank/DDBJ whole genome shotgun (WGS) entry which is preliminary data.</text>
</comment>
<protein>
    <submittedName>
        <fullName evidence="3">Oxidoreductase</fullName>
    </submittedName>
</protein>
<dbReference type="EMBL" id="BMKE01000039">
    <property type="protein sequence ID" value="GGB54188.1"/>
    <property type="molecule type" value="Genomic_DNA"/>
</dbReference>
<proteinExistence type="predicted"/>
<evidence type="ECO:0000259" key="2">
    <source>
        <dbReference type="Pfam" id="PF00248"/>
    </source>
</evidence>
<keyword evidence="4" id="KW-1185">Reference proteome</keyword>
<dbReference type="CDD" id="cd19094">
    <property type="entry name" value="AKR_Tas-like"/>
    <property type="match status" value="1"/>
</dbReference>
<dbReference type="PANTHER" id="PTHR43364">
    <property type="entry name" value="NADH-SPECIFIC METHYLGLYOXAL REDUCTASE-RELATED"/>
    <property type="match status" value="1"/>
</dbReference>
<sequence>MQYRPLGQTDIQVSLIGLGTMTWGEQNNEADAHAQLDMAVDHGINLIDTAEMYPIPPREHTQGDTERMIGRWLQARGQREQLVIATKAVGPSRNPVRPSYFRNGQAKLDRTNLVQAVDDSLRRLQTDYIDLYQLHWPDRSANYFGQLGLEQLEQEDTVPIEDTLRALEELVNSGKIRHIGVSNETPWGVHQYLKLAEQANLPRIASIQNPYNLLNRSFEVGLSEFSLREQVGLLAYSPLAFGMLTGKYQNGARPAGARLSLYDRFQRYLNPRAQQASAAYVALAQEHNLTPVQLAQAFVNTRPFVTSNLIGATTIEQLKENIDSVNVTLSPELRAAVEELHEAMPNPAV</sequence>
<accession>A0ABQ1IY80</accession>
<dbReference type="InterPro" id="IPR036812">
    <property type="entry name" value="NAD(P)_OxRdtase_dom_sf"/>
</dbReference>
<dbReference type="RefSeq" id="WP_188630875.1">
    <property type="nucleotide sequence ID" value="NZ_BMKE01000039.1"/>
</dbReference>
<gene>
    <name evidence="3" type="ORF">GCM10011502_29170</name>
</gene>
<dbReference type="NCBIfam" id="NF007912">
    <property type="entry name" value="PRK10625.1"/>
    <property type="match status" value="1"/>
</dbReference>
<dbReference type="Gene3D" id="3.20.20.100">
    <property type="entry name" value="NADP-dependent oxidoreductase domain"/>
    <property type="match status" value="1"/>
</dbReference>
<dbReference type="PANTHER" id="PTHR43364:SF4">
    <property type="entry name" value="NAD(P)-LINKED OXIDOREDUCTASE SUPERFAMILY PROTEIN"/>
    <property type="match status" value="1"/>
</dbReference>
<dbReference type="InterPro" id="IPR023210">
    <property type="entry name" value="NADP_OxRdtase_dom"/>
</dbReference>
<dbReference type="InterPro" id="IPR050523">
    <property type="entry name" value="AKR_Detox_Biosynth"/>
</dbReference>
<evidence type="ECO:0000313" key="4">
    <source>
        <dbReference type="Proteomes" id="UP000646152"/>
    </source>
</evidence>
<reference evidence="4" key="1">
    <citation type="journal article" date="2019" name="Int. J. Syst. Evol. Microbiol.">
        <title>The Global Catalogue of Microorganisms (GCM) 10K type strain sequencing project: providing services to taxonomists for standard genome sequencing and annotation.</title>
        <authorList>
            <consortium name="The Broad Institute Genomics Platform"/>
            <consortium name="The Broad Institute Genome Sequencing Center for Infectious Disease"/>
            <person name="Wu L."/>
            <person name="Ma J."/>
        </authorList>
    </citation>
    <scope>NUCLEOTIDE SEQUENCE [LARGE SCALE GENOMIC DNA]</scope>
    <source>
        <strain evidence="4">CGMCC 1.15923</strain>
    </source>
</reference>
<name>A0ABQ1IY80_9GAMM</name>
<evidence type="ECO:0000313" key="3">
    <source>
        <dbReference type="EMBL" id="GGB54188.1"/>
    </source>
</evidence>
<evidence type="ECO:0000256" key="1">
    <source>
        <dbReference type="ARBA" id="ARBA00023002"/>
    </source>
</evidence>
<dbReference type="SUPFAM" id="SSF51430">
    <property type="entry name" value="NAD(P)-linked oxidoreductase"/>
    <property type="match status" value="1"/>
</dbReference>
<dbReference type="Proteomes" id="UP000646152">
    <property type="component" value="Unassembled WGS sequence"/>
</dbReference>
<dbReference type="Pfam" id="PF00248">
    <property type="entry name" value="Aldo_ket_red"/>
    <property type="match status" value="1"/>
</dbReference>